<keyword evidence="5 12" id="KW-0689">Ribosomal protein</keyword>
<name>A0A9P8AGZ1_9ASCO</name>
<dbReference type="InterPro" id="IPR002942">
    <property type="entry name" value="S4_RNA-bd"/>
</dbReference>
<dbReference type="InterPro" id="IPR018079">
    <property type="entry name" value="Ribosomal_uS4_CS"/>
</dbReference>
<dbReference type="PROSITE" id="PS50889">
    <property type="entry name" value="S4"/>
    <property type="match status" value="1"/>
</dbReference>
<dbReference type="CDD" id="cd00165">
    <property type="entry name" value="S4"/>
    <property type="match status" value="1"/>
</dbReference>
<comment type="similarity">
    <text evidence="2">Belongs to the universal ribosomal protein uS4 family.</text>
</comment>
<dbReference type="SUPFAM" id="SSF55174">
    <property type="entry name" value="Alpha-L RNA-binding motif"/>
    <property type="match status" value="1"/>
</dbReference>
<dbReference type="Proteomes" id="UP000790833">
    <property type="component" value="Unassembled WGS sequence"/>
</dbReference>
<evidence type="ECO:0000256" key="1">
    <source>
        <dbReference type="ARBA" id="ARBA00004173"/>
    </source>
</evidence>
<evidence type="ECO:0000259" key="11">
    <source>
        <dbReference type="SMART" id="SM00363"/>
    </source>
</evidence>
<keyword evidence="4 10" id="KW-0694">RNA-binding</keyword>
<evidence type="ECO:0000256" key="3">
    <source>
        <dbReference type="ARBA" id="ARBA00022730"/>
    </source>
</evidence>
<dbReference type="Gene3D" id="3.40.50.150">
    <property type="entry name" value="Vaccinia Virus protein VP39"/>
    <property type="match status" value="1"/>
</dbReference>
<dbReference type="CDD" id="cd02440">
    <property type="entry name" value="AdoMet_MTases"/>
    <property type="match status" value="1"/>
</dbReference>
<evidence type="ECO:0000256" key="10">
    <source>
        <dbReference type="PROSITE-ProRule" id="PRU00182"/>
    </source>
</evidence>
<dbReference type="SUPFAM" id="SSF53335">
    <property type="entry name" value="S-adenosyl-L-methionine-dependent methyltransferases"/>
    <property type="match status" value="1"/>
</dbReference>
<keyword evidence="6" id="KW-0496">Mitochondrion</keyword>
<dbReference type="GO" id="GO:0005739">
    <property type="term" value="C:mitochondrion"/>
    <property type="evidence" value="ECO:0007669"/>
    <property type="project" value="UniProtKB-SubCell"/>
</dbReference>
<keyword evidence="13" id="KW-1185">Reference proteome</keyword>
<evidence type="ECO:0000313" key="12">
    <source>
        <dbReference type="EMBL" id="KAG7192147.1"/>
    </source>
</evidence>
<dbReference type="Gene3D" id="3.10.290.10">
    <property type="entry name" value="RNA-binding S4 domain"/>
    <property type="match status" value="1"/>
</dbReference>
<feature type="domain" description="RNA-binding S4" evidence="11">
    <location>
        <begin position="103"/>
        <end position="166"/>
    </location>
</feature>
<reference evidence="12" key="1">
    <citation type="submission" date="2021-03" db="EMBL/GenBank/DDBJ databases">
        <authorList>
            <person name="Palmer J.M."/>
        </authorList>
    </citation>
    <scope>NUCLEOTIDE SEQUENCE</scope>
    <source>
        <strain evidence="12">ARV_011</strain>
    </source>
</reference>
<evidence type="ECO:0000313" key="13">
    <source>
        <dbReference type="Proteomes" id="UP000790833"/>
    </source>
</evidence>
<dbReference type="PANTHER" id="PTHR18895">
    <property type="entry name" value="HEMK METHYLTRANSFERASE"/>
    <property type="match status" value="1"/>
</dbReference>
<dbReference type="SMART" id="SM00363">
    <property type="entry name" value="S4"/>
    <property type="match status" value="1"/>
</dbReference>
<evidence type="ECO:0000256" key="8">
    <source>
        <dbReference type="ARBA" id="ARBA00037226"/>
    </source>
</evidence>
<dbReference type="GO" id="GO:1990904">
    <property type="term" value="C:ribonucleoprotein complex"/>
    <property type="evidence" value="ECO:0007669"/>
    <property type="project" value="UniProtKB-KW"/>
</dbReference>
<accession>A0A9P8AGZ1</accession>
<comment type="caution">
    <text evidence="12">The sequence shown here is derived from an EMBL/GenBank/DDBJ whole genome shotgun (WGS) entry which is preliminary data.</text>
</comment>
<sequence>MPRRAENSFSLFKGRVRASMNKYNVFNLYKKPDVRYNGKSLYQQKWYAKQETRAYHGDHLTEGRWMQLFQKKADSVAQLDASLKGTREEPTPYSLQTYAALEKRLEFAVFRAMFASSVRQAREFIRSGHVKVNGTVVRHPSFPLQSGDLFSVTPEKVLMAMGRAKPSLDKAIKTDVAQVVAWNRFVANVKENPHAMWELAQAKPKALNSAKSSTEEDRKASIRSFNENVEKQMLQDQKAVTRESVLSSILKAASTETEEEAIMKALELKGKKYASKYIDVYTKLMAVGHPLLKANSIEDCKKYISTKSNEFENESEVKLAASIKKILNELVSDKTEQIRISANSSKLSESSKFIPFTSDYGKNLQFHQKLDKEAIAEDESTAKVNLPWQKGLFGRQDPSKPYFTPWTPRPFIGVFAVLPHHIEVSFETCHAVYLQDPVARPGHSEVISPLPESLYQRAYMYYGRKEEWVLEVAEILKQHYEGSTLTVVDACTGTGCIPLLLEQELGGNTQVQTFGFDASSDALKVALENVTLVGRQFENCTTTILQGDLLDKMLLHSINITDANLITANPPYIPENDYKLPVLLNGVEKSARMYEPRMALVGDTDFYSALINNLVRPLGACGFVFELGYDHQADHVNEYLQEKSKRIWGVGRRYDSAGNIRCVIGWKVGSNLECLSKLCQSIYDK</sequence>
<dbReference type="GO" id="GO:0005840">
    <property type="term" value="C:ribosome"/>
    <property type="evidence" value="ECO:0007669"/>
    <property type="project" value="UniProtKB-KW"/>
</dbReference>
<evidence type="ECO:0000256" key="5">
    <source>
        <dbReference type="ARBA" id="ARBA00022980"/>
    </source>
</evidence>
<organism evidence="12 13">
    <name type="scientific">Scheffersomyces spartinae</name>
    <dbReference type="NCBI Taxonomy" id="45513"/>
    <lineage>
        <taxon>Eukaryota</taxon>
        <taxon>Fungi</taxon>
        <taxon>Dikarya</taxon>
        <taxon>Ascomycota</taxon>
        <taxon>Saccharomycotina</taxon>
        <taxon>Pichiomycetes</taxon>
        <taxon>Debaryomycetaceae</taxon>
        <taxon>Scheffersomyces</taxon>
    </lineage>
</organism>
<dbReference type="FunFam" id="3.10.290.10:FF:000025">
    <property type="entry name" value="30S ribosomal subunit S4"/>
    <property type="match status" value="1"/>
</dbReference>
<dbReference type="InterPro" id="IPR036986">
    <property type="entry name" value="S4_RNA-bd_sf"/>
</dbReference>
<evidence type="ECO:0000256" key="6">
    <source>
        <dbReference type="ARBA" id="ARBA00023128"/>
    </source>
</evidence>
<dbReference type="PANTHER" id="PTHR18895:SF74">
    <property type="entry name" value="MTRF1L RELEASE FACTOR GLUTAMINE METHYLTRANSFERASE"/>
    <property type="match status" value="1"/>
</dbReference>
<dbReference type="PROSITE" id="PS00632">
    <property type="entry name" value="RIBOSOMAL_S4"/>
    <property type="match status" value="1"/>
</dbReference>
<keyword evidence="3 10" id="KW-0699">rRNA-binding</keyword>
<keyword evidence="7" id="KW-0687">Ribonucleoprotein</keyword>
<dbReference type="AlphaFoldDB" id="A0A9P8AGZ1"/>
<dbReference type="GO" id="GO:0019843">
    <property type="term" value="F:rRNA binding"/>
    <property type="evidence" value="ECO:0007669"/>
    <property type="project" value="UniProtKB-KW"/>
</dbReference>
<evidence type="ECO:0000256" key="9">
    <source>
        <dbReference type="ARBA" id="ARBA00071419"/>
    </source>
</evidence>
<comment type="subcellular location">
    <subcellularLocation>
        <location evidence="1">Mitochondrion</location>
    </subcellularLocation>
</comment>
<evidence type="ECO:0000256" key="7">
    <source>
        <dbReference type="ARBA" id="ARBA00023274"/>
    </source>
</evidence>
<dbReference type="OrthoDB" id="3356781at2759"/>
<dbReference type="InterPro" id="IPR050320">
    <property type="entry name" value="N5-glutamine_MTase"/>
</dbReference>
<dbReference type="EMBL" id="JAHMUF010000020">
    <property type="protein sequence ID" value="KAG7192147.1"/>
    <property type="molecule type" value="Genomic_DNA"/>
</dbReference>
<evidence type="ECO:0000256" key="2">
    <source>
        <dbReference type="ARBA" id="ARBA00007465"/>
    </source>
</evidence>
<dbReference type="InterPro" id="IPR029063">
    <property type="entry name" value="SAM-dependent_MTases_sf"/>
</dbReference>
<dbReference type="Pfam" id="PF01479">
    <property type="entry name" value="S4"/>
    <property type="match status" value="1"/>
</dbReference>
<dbReference type="GeneID" id="66115886"/>
<protein>
    <recommendedName>
        <fullName evidence="9">Small ribosomal subunit protein uS4m</fullName>
    </recommendedName>
</protein>
<gene>
    <name evidence="12" type="primary">NAM9</name>
    <name evidence="12" type="ORF">KQ657_002512</name>
</gene>
<evidence type="ECO:0000256" key="4">
    <source>
        <dbReference type="ARBA" id="ARBA00022884"/>
    </source>
</evidence>
<comment type="function">
    <text evidence="8">Component of the mitochondrial ribosome (mitoribosome), a dedicated translation machinery responsible for the synthesis of mitochondrial genome-encoded proteins, including at least some of the essential transmembrane subunits of the mitochondrial respiratory chain. The mitoribosomes are attached to the mitochondrial inner membrane and translation products are cotranslationally integrated into the membrane.</text>
</comment>
<dbReference type="RefSeq" id="XP_043047698.1">
    <property type="nucleotide sequence ID" value="XM_043193272.1"/>
</dbReference>
<proteinExistence type="inferred from homology"/>